<evidence type="ECO:0008006" key="4">
    <source>
        <dbReference type="Google" id="ProtNLM"/>
    </source>
</evidence>
<protein>
    <recommendedName>
        <fullName evidence="4">WXG100 family type VII secretion target</fullName>
    </recommendedName>
</protein>
<feature type="coiled-coil region" evidence="1">
    <location>
        <begin position="50"/>
        <end position="77"/>
    </location>
</feature>
<dbReference type="Proteomes" id="UP001597045">
    <property type="component" value="Unassembled WGS sequence"/>
</dbReference>
<evidence type="ECO:0000256" key="1">
    <source>
        <dbReference type="SAM" id="Coils"/>
    </source>
</evidence>
<organism evidence="2 3">
    <name type="scientific">Kibdelosporangium lantanae</name>
    <dbReference type="NCBI Taxonomy" id="1497396"/>
    <lineage>
        <taxon>Bacteria</taxon>
        <taxon>Bacillati</taxon>
        <taxon>Actinomycetota</taxon>
        <taxon>Actinomycetes</taxon>
        <taxon>Pseudonocardiales</taxon>
        <taxon>Pseudonocardiaceae</taxon>
        <taxon>Kibdelosporangium</taxon>
    </lineage>
</organism>
<accession>A0ABW3M4M9</accession>
<proteinExistence type="predicted"/>
<comment type="caution">
    <text evidence="2">The sequence shown here is derived from an EMBL/GenBank/DDBJ whole genome shotgun (WGS) entry which is preliminary data.</text>
</comment>
<reference evidence="3" key="1">
    <citation type="journal article" date="2019" name="Int. J. Syst. Evol. Microbiol.">
        <title>The Global Catalogue of Microorganisms (GCM) 10K type strain sequencing project: providing services to taxonomists for standard genome sequencing and annotation.</title>
        <authorList>
            <consortium name="The Broad Institute Genomics Platform"/>
            <consortium name="The Broad Institute Genome Sequencing Center for Infectious Disease"/>
            <person name="Wu L."/>
            <person name="Ma J."/>
        </authorList>
    </citation>
    <scope>NUCLEOTIDE SEQUENCE [LARGE SCALE GENOMIC DNA]</scope>
    <source>
        <strain evidence="3">JCM 31486</strain>
    </source>
</reference>
<name>A0ABW3M4M9_9PSEU</name>
<evidence type="ECO:0000313" key="3">
    <source>
        <dbReference type="Proteomes" id="UP001597045"/>
    </source>
</evidence>
<evidence type="ECO:0000313" key="2">
    <source>
        <dbReference type="EMBL" id="MFD1044872.1"/>
    </source>
</evidence>
<dbReference type="EMBL" id="JBHTIS010000148">
    <property type="protein sequence ID" value="MFD1044872.1"/>
    <property type="molecule type" value="Genomic_DNA"/>
</dbReference>
<gene>
    <name evidence="2" type="ORF">ACFQ1S_04310</name>
</gene>
<keyword evidence="3" id="KW-1185">Reference proteome</keyword>
<keyword evidence="1" id="KW-0175">Coiled coil</keyword>
<sequence>MATKTVTTPAQERFIALMDAMTRVQNALDDCDRLITRMRPVRANWRTTSREEMQNLRRSAQRELDDMRDTAKRFEAELISREWRP</sequence>